<keyword evidence="4" id="KW-1185">Reference proteome</keyword>
<dbReference type="Pfam" id="PF20557">
    <property type="entry name" value="DnaT_2"/>
    <property type="match status" value="1"/>
</dbReference>
<evidence type="ECO:0000256" key="1">
    <source>
        <dbReference type="SAM" id="MobiDB-lite"/>
    </source>
</evidence>
<feature type="domain" description="Putative DnaT-like" evidence="2">
    <location>
        <begin position="2"/>
        <end position="159"/>
    </location>
</feature>
<comment type="caution">
    <text evidence="3">The sequence shown here is derived from an EMBL/GenBank/DDBJ whole genome shotgun (WGS) entry which is preliminary data.</text>
</comment>
<gene>
    <name evidence="3" type="ORF">LTT95_04480</name>
</gene>
<name>A0ABS8UBT3_9GAMM</name>
<dbReference type="Proteomes" id="UP001430360">
    <property type="component" value="Unassembled WGS sequence"/>
</dbReference>
<proteinExistence type="predicted"/>
<evidence type="ECO:0000259" key="2">
    <source>
        <dbReference type="Pfam" id="PF20557"/>
    </source>
</evidence>
<sequence>MNHYGTAEGADTYHAARGRAEWGSASTDARNAALVRGSDYIDQRYRGQAGDCAGPSFPGTKTGGRAQEREWPRTGATDRGGVPIGLDVIPVEVERASYEAALRELRQPGSLSPDFVASSLAIKKKVGPIELAYSDKASGNAPPNRPVVPAIDELLDPVLRARVCGVGVLVV</sequence>
<evidence type="ECO:0000313" key="3">
    <source>
        <dbReference type="EMBL" id="MCD9096191.1"/>
    </source>
</evidence>
<dbReference type="EMBL" id="JAJQKU010000001">
    <property type="protein sequence ID" value="MCD9096191.1"/>
    <property type="molecule type" value="Genomic_DNA"/>
</dbReference>
<feature type="region of interest" description="Disordered" evidence="1">
    <location>
        <begin position="47"/>
        <end position="79"/>
    </location>
</feature>
<dbReference type="InterPro" id="IPR046787">
    <property type="entry name" value="DnaT_2"/>
</dbReference>
<reference evidence="3" key="2">
    <citation type="journal article" date="2022" name="Syst. Appl. Microbiol.">
        <title>Physiological and genomic characterisation of Luteimonas fraxinea sp. nov., a bacterial species associated with trees tolerant to ash dieback.</title>
        <authorList>
            <person name="Ulrich K."/>
            <person name="Becker R."/>
            <person name="Behrendt U."/>
            <person name="Kube M."/>
            <person name="Schneck V."/>
            <person name="Ulrich A."/>
        </authorList>
    </citation>
    <scope>NUCLEOTIDE SEQUENCE</scope>
    <source>
        <strain evidence="3">A1P009</strain>
    </source>
</reference>
<evidence type="ECO:0000313" key="4">
    <source>
        <dbReference type="Proteomes" id="UP001430360"/>
    </source>
</evidence>
<reference evidence="3" key="1">
    <citation type="submission" date="2021-12" db="EMBL/GenBank/DDBJ databases">
        <authorList>
            <person name="Ulrich A."/>
        </authorList>
    </citation>
    <scope>NUCLEOTIDE SEQUENCE</scope>
    <source>
        <strain evidence="3">A1P009</strain>
    </source>
</reference>
<accession>A0ABS8UBT3</accession>
<protein>
    <recommendedName>
        <fullName evidence="2">Putative DnaT-like domain-containing protein</fullName>
    </recommendedName>
</protein>
<organism evidence="3 4">
    <name type="scientific">Luteimonas fraxinea</name>
    <dbReference type="NCBI Taxonomy" id="2901869"/>
    <lineage>
        <taxon>Bacteria</taxon>
        <taxon>Pseudomonadati</taxon>
        <taxon>Pseudomonadota</taxon>
        <taxon>Gammaproteobacteria</taxon>
        <taxon>Lysobacterales</taxon>
        <taxon>Lysobacteraceae</taxon>
        <taxon>Luteimonas</taxon>
    </lineage>
</organism>
<dbReference type="RefSeq" id="WP_232134664.1">
    <property type="nucleotide sequence ID" value="NZ_JAJQKU010000001.1"/>
</dbReference>